<protein>
    <submittedName>
        <fullName evidence="3">60s ribosomal protein l18a-like protein</fullName>
    </submittedName>
</protein>
<organism evidence="3 4">
    <name type="scientific">Quercus suber</name>
    <name type="common">Cork oak</name>
    <dbReference type="NCBI Taxonomy" id="58331"/>
    <lineage>
        <taxon>Eukaryota</taxon>
        <taxon>Viridiplantae</taxon>
        <taxon>Streptophyta</taxon>
        <taxon>Embryophyta</taxon>
        <taxon>Tracheophyta</taxon>
        <taxon>Spermatophyta</taxon>
        <taxon>Magnoliopsida</taxon>
        <taxon>eudicotyledons</taxon>
        <taxon>Gunneridae</taxon>
        <taxon>Pentapetalae</taxon>
        <taxon>rosids</taxon>
        <taxon>fabids</taxon>
        <taxon>Fagales</taxon>
        <taxon>Fagaceae</taxon>
        <taxon>Quercus</taxon>
    </lineage>
</organism>
<feature type="transmembrane region" description="Helical" evidence="2">
    <location>
        <begin position="94"/>
        <end position="116"/>
    </location>
</feature>
<evidence type="ECO:0000256" key="1">
    <source>
        <dbReference type="SAM" id="MobiDB-lite"/>
    </source>
</evidence>
<reference evidence="3 4" key="1">
    <citation type="journal article" date="2018" name="Sci. Data">
        <title>The draft genome sequence of cork oak.</title>
        <authorList>
            <person name="Ramos A.M."/>
            <person name="Usie A."/>
            <person name="Barbosa P."/>
            <person name="Barros P.M."/>
            <person name="Capote T."/>
            <person name="Chaves I."/>
            <person name="Simoes F."/>
            <person name="Abreu I."/>
            <person name="Carrasquinho I."/>
            <person name="Faro C."/>
            <person name="Guimaraes J.B."/>
            <person name="Mendonca D."/>
            <person name="Nobrega F."/>
            <person name="Rodrigues L."/>
            <person name="Saibo N.J.M."/>
            <person name="Varela M.C."/>
            <person name="Egas C."/>
            <person name="Matos J."/>
            <person name="Miguel C.M."/>
            <person name="Oliveira M.M."/>
            <person name="Ricardo C.P."/>
            <person name="Goncalves S."/>
        </authorList>
    </citation>
    <scope>NUCLEOTIDE SEQUENCE [LARGE SCALE GENOMIC DNA]</scope>
    <source>
        <strain evidence="4">cv. HL8</strain>
    </source>
</reference>
<feature type="region of interest" description="Disordered" evidence="1">
    <location>
        <begin position="25"/>
        <end position="46"/>
    </location>
</feature>
<evidence type="ECO:0000256" key="2">
    <source>
        <dbReference type="SAM" id="Phobius"/>
    </source>
</evidence>
<gene>
    <name evidence="3" type="ORF">CFP56_021206</name>
</gene>
<feature type="transmembrane region" description="Helical" evidence="2">
    <location>
        <begin position="128"/>
        <end position="155"/>
    </location>
</feature>
<evidence type="ECO:0000313" key="4">
    <source>
        <dbReference type="Proteomes" id="UP000237347"/>
    </source>
</evidence>
<accession>A0AAW0KG82</accession>
<keyword evidence="2" id="KW-1133">Transmembrane helix</keyword>
<dbReference type="AlphaFoldDB" id="A0AAW0KG82"/>
<dbReference type="PANTHER" id="PTHR46631:SF22">
    <property type="entry name" value="60S RIBOSOMAL PROTEIN L18A-LIKE PROTEIN"/>
    <property type="match status" value="1"/>
</dbReference>
<dbReference type="Proteomes" id="UP000237347">
    <property type="component" value="Unassembled WGS sequence"/>
</dbReference>
<name>A0AAW0KG82_QUESU</name>
<proteinExistence type="predicted"/>
<dbReference type="EMBL" id="PKMF04000328">
    <property type="protein sequence ID" value="KAK7837464.1"/>
    <property type="molecule type" value="Genomic_DNA"/>
</dbReference>
<dbReference type="GO" id="GO:0005840">
    <property type="term" value="C:ribosome"/>
    <property type="evidence" value="ECO:0007669"/>
    <property type="project" value="UniProtKB-KW"/>
</dbReference>
<keyword evidence="4" id="KW-1185">Reference proteome</keyword>
<feature type="compositionally biased region" description="Pro residues" evidence="1">
    <location>
        <begin position="31"/>
        <end position="41"/>
    </location>
</feature>
<comment type="caution">
    <text evidence="3">The sequence shown here is derived from an EMBL/GenBank/DDBJ whole genome shotgun (WGS) entry which is preliminary data.</text>
</comment>
<dbReference type="InterPro" id="IPR044804">
    <property type="entry name" value="Ribosomal_eL20z-like"/>
</dbReference>
<sequence>MSEEGKGRGVTGDQQNQLHYGTFQGVANYYPPAPQPQPQPQPVVGFPQPVPPPGYHHHLPYGYQTGQVVQGYAVVEGTPIRETRLPCCGIGMGWFLFLIGFFCGGIPWYIGTFILLCARVDYREKPGYIACTIAVSIFVVQYLFFLLHEVVFFLYDSSY</sequence>
<evidence type="ECO:0000313" key="3">
    <source>
        <dbReference type="EMBL" id="KAK7837464.1"/>
    </source>
</evidence>
<keyword evidence="2" id="KW-0472">Membrane</keyword>
<dbReference type="PANTHER" id="PTHR46631">
    <property type="entry name" value="60S RIBOSOMAL PROTEIN L18A-LIKE"/>
    <property type="match status" value="1"/>
</dbReference>
<keyword evidence="2" id="KW-0812">Transmembrane</keyword>